<dbReference type="InterPro" id="IPR032557">
    <property type="entry name" value="DUF4935"/>
</dbReference>
<dbReference type="Pfam" id="PF16289">
    <property type="entry name" value="PIN_12"/>
    <property type="match status" value="1"/>
</dbReference>
<feature type="domain" description="DUF4935" evidence="1">
    <location>
        <begin position="17"/>
        <end position="176"/>
    </location>
</feature>
<evidence type="ECO:0000313" key="3">
    <source>
        <dbReference type="Proteomes" id="UP000469385"/>
    </source>
</evidence>
<accession>A0A6N8IMK1</accession>
<organism evidence="2 3">
    <name type="scientific">Ramlibacter pinisoli</name>
    <dbReference type="NCBI Taxonomy" id="2682844"/>
    <lineage>
        <taxon>Bacteria</taxon>
        <taxon>Pseudomonadati</taxon>
        <taxon>Pseudomonadota</taxon>
        <taxon>Betaproteobacteria</taxon>
        <taxon>Burkholderiales</taxon>
        <taxon>Comamonadaceae</taxon>
        <taxon>Ramlibacter</taxon>
    </lineage>
</organism>
<gene>
    <name evidence="2" type="ORF">GON04_01150</name>
</gene>
<dbReference type="Proteomes" id="UP000469385">
    <property type="component" value="Unassembled WGS sequence"/>
</dbReference>
<dbReference type="AlphaFoldDB" id="A0A6N8IMK1"/>
<sequence length="387" mass="44565">MSYSRSWAPNRLCGMHVFVDTNIFHNHWYLDAAPWRYLFHYLNNEGHALLISRVVIEEVQNLRERRLPSAYKALEQAAAEWTRLTRQQIELPASQEHGNYDLASLLSGRVDRLKILEYEGLSHRTIVSRAMAQKRPFREKEKGYRDTLIWMSLVEYLKLNKVDRKIAFITENVSDFFGADGKRLHEDLVEDLTAHELEDLVEPYPRMSTFVKANINRNEHVLDYGRTMSEFHRYVEAAVKDLIEGGDARFVRALERHLFPGSNVLAHVSPISVRIREGVEDFDLDSTSDLENGEVFVACTFDLRRVDLEMDIPVSDYYANSSAIQEKGELYGVNVDHVVATLQALVRPVFSVTFTYNQKLEECAGFTVDRLGFRARGLSLASSLNEE</sequence>
<proteinExistence type="predicted"/>
<keyword evidence="3" id="KW-1185">Reference proteome</keyword>
<dbReference type="EMBL" id="WSEL01000002">
    <property type="protein sequence ID" value="MVQ28038.1"/>
    <property type="molecule type" value="Genomic_DNA"/>
</dbReference>
<reference evidence="2 3" key="1">
    <citation type="submission" date="2019-12" db="EMBL/GenBank/DDBJ databases">
        <authorList>
            <person name="Huq M.A."/>
        </authorList>
    </citation>
    <scope>NUCLEOTIDE SEQUENCE [LARGE SCALE GENOMIC DNA]</scope>
    <source>
        <strain evidence="2 3">MAH-25</strain>
    </source>
</reference>
<comment type="caution">
    <text evidence="2">The sequence shown here is derived from an EMBL/GenBank/DDBJ whole genome shotgun (WGS) entry which is preliminary data.</text>
</comment>
<evidence type="ECO:0000259" key="1">
    <source>
        <dbReference type="Pfam" id="PF16289"/>
    </source>
</evidence>
<name>A0A6N8IMK1_9BURK</name>
<protein>
    <submittedName>
        <fullName evidence="2">DUF4935 domain-containing protein</fullName>
    </submittedName>
</protein>
<evidence type="ECO:0000313" key="2">
    <source>
        <dbReference type="EMBL" id="MVQ28038.1"/>
    </source>
</evidence>